<dbReference type="EMBL" id="CP106878">
    <property type="protein sequence ID" value="WAA08848.1"/>
    <property type="molecule type" value="Genomic_DNA"/>
</dbReference>
<keyword evidence="1" id="KW-0175">Coiled coil</keyword>
<dbReference type="Proteomes" id="UP001164718">
    <property type="component" value="Chromosome"/>
</dbReference>
<dbReference type="Pfam" id="PF22746">
    <property type="entry name" value="SHOCT-like_DUF2089-C"/>
    <property type="match status" value="1"/>
</dbReference>
<accession>A0A9E8LSM3</accession>
<sequence>MKNEIEKILNMVQEGKIDAKKASELIEALKEREEEKNITRTEVSSTNEKLLKIRVHSEDGDKVNINLPIRLIKLLTKMGINIPESDKYLKDVDVNMLMEAIENDVIGEIIDIKSSDGDIVKISIE</sequence>
<evidence type="ECO:0000256" key="1">
    <source>
        <dbReference type="SAM" id="Coils"/>
    </source>
</evidence>
<reference evidence="3" key="1">
    <citation type="submission" date="2022-09" db="EMBL/GenBank/DDBJ databases">
        <title>Complete Genomes of Fervidibacillus albus and Fervidibacillus halotolerans isolated from tidal flat sediments.</title>
        <authorList>
            <person name="Kwon K.K."/>
            <person name="Yang S.-H."/>
            <person name="Park M.J."/>
            <person name="Oh H.-M."/>
        </authorList>
    </citation>
    <scope>NUCLEOTIDE SEQUENCE</scope>
    <source>
        <strain evidence="3">MEBiC13591</strain>
    </source>
</reference>
<evidence type="ECO:0000313" key="4">
    <source>
        <dbReference type="Proteomes" id="UP001164718"/>
    </source>
</evidence>
<organism evidence="3 4">
    <name type="scientific">Fervidibacillus albus</name>
    <dbReference type="NCBI Taxonomy" id="2980026"/>
    <lineage>
        <taxon>Bacteria</taxon>
        <taxon>Bacillati</taxon>
        <taxon>Bacillota</taxon>
        <taxon>Bacilli</taxon>
        <taxon>Bacillales</taxon>
        <taxon>Bacillaceae</taxon>
        <taxon>Fervidibacillus</taxon>
    </lineage>
</organism>
<gene>
    <name evidence="3" type="ORF">OE104_09525</name>
</gene>
<feature type="domain" description="YvlB/LiaX N-terminal" evidence="2">
    <location>
        <begin position="3"/>
        <end position="34"/>
    </location>
</feature>
<dbReference type="RefSeq" id="WP_275416630.1">
    <property type="nucleotide sequence ID" value="NZ_CP106878.1"/>
</dbReference>
<protein>
    <recommendedName>
        <fullName evidence="2">YvlB/LiaX N-terminal domain-containing protein</fullName>
    </recommendedName>
</protein>
<dbReference type="KEGG" id="faf:OE104_09525"/>
<evidence type="ECO:0000259" key="2">
    <source>
        <dbReference type="Pfam" id="PF22746"/>
    </source>
</evidence>
<name>A0A9E8LSM3_9BACI</name>
<evidence type="ECO:0000313" key="3">
    <source>
        <dbReference type="EMBL" id="WAA08848.1"/>
    </source>
</evidence>
<dbReference type="AlphaFoldDB" id="A0A9E8LSM3"/>
<feature type="coiled-coil region" evidence="1">
    <location>
        <begin position="12"/>
        <end position="39"/>
    </location>
</feature>
<proteinExistence type="predicted"/>
<keyword evidence="4" id="KW-1185">Reference proteome</keyword>
<dbReference type="InterPro" id="IPR053959">
    <property type="entry name" value="YvlB/LiaX_N"/>
</dbReference>